<dbReference type="AlphaFoldDB" id="A0A6S6RVJ8"/>
<sequence length="94" mass="11491">MRESNEKFENRMNSIVYDFQYKMKLPFRYVMFTNLGLVAFISNYLFFDSFALVVGITVMMSYPIFKLSSLRNYQIYRLPIYRLLIFFSKIFDKR</sequence>
<keyword evidence="1" id="KW-0472">Membrane</keyword>
<organism evidence="2">
    <name type="scientific">uncultured Sulfurovum sp</name>
    <dbReference type="NCBI Taxonomy" id="269237"/>
    <lineage>
        <taxon>Bacteria</taxon>
        <taxon>Pseudomonadati</taxon>
        <taxon>Campylobacterota</taxon>
        <taxon>Epsilonproteobacteria</taxon>
        <taxon>Campylobacterales</taxon>
        <taxon>Sulfurovaceae</taxon>
        <taxon>Sulfurovum</taxon>
        <taxon>environmental samples</taxon>
    </lineage>
</organism>
<feature type="transmembrane region" description="Helical" evidence="1">
    <location>
        <begin position="29"/>
        <end position="62"/>
    </location>
</feature>
<accession>A0A6S6RVJ8</accession>
<keyword evidence="1" id="KW-0812">Transmembrane</keyword>
<evidence type="ECO:0000313" key="2">
    <source>
        <dbReference type="EMBL" id="CAA6799801.1"/>
    </source>
</evidence>
<keyword evidence="1" id="KW-1133">Transmembrane helix</keyword>
<gene>
    <name evidence="2" type="ORF">HELGO_WM11967</name>
</gene>
<proteinExistence type="predicted"/>
<protein>
    <submittedName>
        <fullName evidence="2">Uncharacterized protein</fullName>
    </submittedName>
</protein>
<name>A0A6S6RVJ8_9BACT</name>
<dbReference type="EMBL" id="CACVAP010000026">
    <property type="protein sequence ID" value="CAA6799801.1"/>
    <property type="molecule type" value="Genomic_DNA"/>
</dbReference>
<reference evidence="2" key="1">
    <citation type="submission" date="2020-01" db="EMBL/GenBank/DDBJ databases">
        <authorList>
            <person name="Meier V. D."/>
            <person name="Meier V D."/>
        </authorList>
    </citation>
    <scope>NUCLEOTIDE SEQUENCE</scope>
    <source>
        <strain evidence="2">HLG_WM_MAG_06</strain>
    </source>
</reference>
<evidence type="ECO:0000256" key="1">
    <source>
        <dbReference type="SAM" id="Phobius"/>
    </source>
</evidence>